<dbReference type="InterPro" id="IPR016171">
    <property type="entry name" value="Vanillyl_alc_oxidase_C-sub2"/>
</dbReference>
<dbReference type="Gene3D" id="3.30.465.10">
    <property type="match status" value="1"/>
</dbReference>
<dbReference type="Gene3D" id="3.30.70.2740">
    <property type="match status" value="1"/>
</dbReference>
<dbReference type="InterPro" id="IPR006094">
    <property type="entry name" value="Oxid_FAD_bind_N"/>
</dbReference>
<dbReference type="EMBL" id="CP036273">
    <property type="protein sequence ID" value="QDU22661.1"/>
    <property type="molecule type" value="Genomic_DNA"/>
</dbReference>
<evidence type="ECO:0000256" key="5">
    <source>
        <dbReference type="ARBA" id="ARBA00023002"/>
    </source>
</evidence>
<dbReference type="PROSITE" id="PS00198">
    <property type="entry name" value="4FE4S_FER_1"/>
    <property type="match status" value="1"/>
</dbReference>
<evidence type="ECO:0000256" key="3">
    <source>
        <dbReference type="ARBA" id="ARBA00022723"/>
    </source>
</evidence>
<dbReference type="Pfam" id="PF02754">
    <property type="entry name" value="CCG"/>
    <property type="match status" value="1"/>
</dbReference>
<keyword evidence="4" id="KW-0274">FAD</keyword>
<evidence type="ECO:0000259" key="10">
    <source>
        <dbReference type="PROSITE" id="PS51387"/>
    </source>
</evidence>
<dbReference type="Pfam" id="PF02913">
    <property type="entry name" value="FAD-oxidase_C"/>
    <property type="match status" value="1"/>
</dbReference>
<dbReference type="InterPro" id="IPR004017">
    <property type="entry name" value="Cys_rich_dom"/>
</dbReference>
<keyword evidence="7" id="KW-0411">Iron-sulfur</keyword>
<feature type="region of interest" description="Disordered" evidence="8">
    <location>
        <begin position="599"/>
        <end position="626"/>
    </location>
</feature>
<dbReference type="Gene3D" id="3.30.43.10">
    <property type="entry name" value="Uridine Diphospho-n-acetylenolpyruvylglucosamine Reductase, domain 2"/>
    <property type="match status" value="1"/>
</dbReference>
<evidence type="ECO:0000256" key="8">
    <source>
        <dbReference type="SAM" id="MobiDB-lite"/>
    </source>
</evidence>
<dbReference type="OrthoDB" id="9767256at2"/>
<dbReference type="SUPFAM" id="SSF55103">
    <property type="entry name" value="FAD-linked oxidases, C-terminal domain"/>
    <property type="match status" value="1"/>
</dbReference>
<evidence type="ECO:0000313" key="12">
    <source>
        <dbReference type="Proteomes" id="UP000319576"/>
    </source>
</evidence>
<evidence type="ECO:0000259" key="9">
    <source>
        <dbReference type="PROSITE" id="PS51379"/>
    </source>
</evidence>
<dbReference type="GO" id="GO:0046872">
    <property type="term" value="F:metal ion binding"/>
    <property type="evidence" value="ECO:0007669"/>
    <property type="project" value="UniProtKB-KW"/>
</dbReference>
<proteinExistence type="predicted"/>
<dbReference type="InterPro" id="IPR036318">
    <property type="entry name" value="FAD-bd_PCMH-like_sf"/>
</dbReference>
<dbReference type="GO" id="GO:0071949">
    <property type="term" value="F:FAD binding"/>
    <property type="evidence" value="ECO:0007669"/>
    <property type="project" value="InterPro"/>
</dbReference>
<dbReference type="Pfam" id="PF13183">
    <property type="entry name" value="Fer4_8"/>
    <property type="match status" value="1"/>
</dbReference>
<accession>A0A517XYU3</accession>
<dbReference type="Gene3D" id="1.10.45.10">
    <property type="entry name" value="Vanillyl-alcohol Oxidase, Chain A, domain 4"/>
    <property type="match status" value="1"/>
</dbReference>
<keyword evidence="2" id="KW-0285">Flavoprotein</keyword>
<dbReference type="InterPro" id="IPR004113">
    <property type="entry name" value="FAD-bd_oxidored_4_C"/>
</dbReference>
<dbReference type="Pfam" id="PF01565">
    <property type="entry name" value="FAD_binding_4"/>
    <property type="match status" value="1"/>
</dbReference>
<dbReference type="PANTHER" id="PTHR11748">
    <property type="entry name" value="D-LACTATE DEHYDROGENASE"/>
    <property type="match status" value="1"/>
</dbReference>
<protein>
    <submittedName>
        <fullName evidence="11">Anaerobic glycerol-3-phosphate dehydrogenase subunit C</fullName>
    </submittedName>
</protein>
<dbReference type="GO" id="GO:1903457">
    <property type="term" value="P:lactate catabolic process"/>
    <property type="evidence" value="ECO:0007669"/>
    <property type="project" value="TreeGrafter"/>
</dbReference>
<dbReference type="InterPro" id="IPR016166">
    <property type="entry name" value="FAD-bd_PCMH"/>
</dbReference>
<dbReference type="GO" id="GO:0008720">
    <property type="term" value="F:D-lactate dehydrogenase (NAD+) activity"/>
    <property type="evidence" value="ECO:0007669"/>
    <property type="project" value="TreeGrafter"/>
</dbReference>
<dbReference type="SUPFAM" id="SSF46548">
    <property type="entry name" value="alpha-helical ferredoxin"/>
    <property type="match status" value="1"/>
</dbReference>
<dbReference type="InterPro" id="IPR016164">
    <property type="entry name" value="FAD-linked_Oxase-like_C"/>
</dbReference>
<dbReference type="PROSITE" id="PS51379">
    <property type="entry name" value="4FE4S_FER_2"/>
    <property type="match status" value="1"/>
</dbReference>
<keyword evidence="3" id="KW-0479">Metal-binding</keyword>
<evidence type="ECO:0000256" key="2">
    <source>
        <dbReference type="ARBA" id="ARBA00022630"/>
    </source>
</evidence>
<dbReference type="RefSeq" id="WP_145242577.1">
    <property type="nucleotide sequence ID" value="NZ_CP036273.1"/>
</dbReference>
<evidence type="ECO:0000313" key="11">
    <source>
        <dbReference type="EMBL" id="QDU22661.1"/>
    </source>
</evidence>
<dbReference type="KEGG" id="uli:ETAA1_46440"/>
<dbReference type="Gene3D" id="3.30.70.2190">
    <property type="match status" value="1"/>
</dbReference>
<organism evidence="11 12">
    <name type="scientific">Urbifossiella limnaea</name>
    <dbReference type="NCBI Taxonomy" id="2528023"/>
    <lineage>
        <taxon>Bacteria</taxon>
        <taxon>Pseudomonadati</taxon>
        <taxon>Planctomycetota</taxon>
        <taxon>Planctomycetia</taxon>
        <taxon>Gemmatales</taxon>
        <taxon>Gemmataceae</taxon>
        <taxon>Urbifossiella</taxon>
    </lineage>
</organism>
<evidence type="ECO:0000256" key="6">
    <source>
        <dbReference type="ARBA" id="ARBA00023004"/>
    </source>
</evidence>
<dbReference type="Proteomes" id="UP000319576">
    <property type="component" value="Chromosome"/>
</dbReference>
<dbReference type="PROSITE" id="PS51387">
    <property type="entry name" value="FAD_PCMH"/>
    <property type="match status" value="1"/>
</dbReference>
<evidence type="ECO:0000256" key="1">
    <source>
        <dbReference type="ARBA" id="ARBA00001974"/>
    </source>
</evidence>
<evidence type="ECO:0000256" key="4">
    <source>
        <dbReference type="ARBA" id="ARBA00022827"/>
    </source>
</evidence>
<dbReference type="InterPro" id="IPR017900">
    <property type="entry name" value="4Fe4S_Fe_S_CS"/>
</dbReference>
<dbReference type="InterPro" id="IPR016169">
    <property type="entry name" value="FAD-bd_PCMH_sub2"/>
</dbReference>
<gene>
    <name evidence="11" type="primary">glpC_2</name>
    <name evidence="11" type="ORF">ETAA1_46440</name>
</gene>
<dbReference type="PANTHER" id="PTHR11748:SF119">
    <property type="entry name" value="D-2-HYDROXYGLUTARATE DEHYDROGENASE"/>
    <property type="match status" value="1"/>
</dbReference>
<reference evidence="11 12" key="1">
    <citation type="submission" date="2019-02" db="EMBL/GenBank/DDBJ databases">
        <title>Deep-cultivation of Planctomycetes and their phenomic and genomic characterization uncovers novel biology.</title>
        <authorList>
            <person name="Wiegand S."/>
            <person name="Jogler M."/>
            <person name="Boedeker C."/>
            <person name="Pinto D."/>
            <person name="Vollmers J."/>
            <person name="Rivas-Marin E."/>
            <person name="Kohn T."/>
            <person name="Peeters S.H."/>
            <person name="Heuer A."/>
            <person name="Rast P."/>
            <person name="Oberbeckmann S."/>
            <person name="Bunk B."/>
            <person name="Jeske O."/>
            <person name="Meyerdierks A."/>
            <person name="Storesund J.E."/>
            <person name="Kallscheuer N."/>
            <person name="Luecker S."/>
            <person name="Lage O.M."/>
            <person name="Pohl T."/>
            <person name="Merkel B.J."/>
            <person name="Hornburger P."/>
            <person name="Mueller R.-W."/>
            <person name="Bruemmer F."/>
            <person name="Labrenz M."/>
            <person name="Spormann A.M."/>
            <person name="Op den Camp H."/>
            <person name="Overmann J."/>
            <person name="Amann R."/>
            <person name="Jetten M.S.M."/>
            <person name="Mascher T."/>
            <person name="Medema M.H."/>
            <person name="Devos D.P."/>
            <person name="Kaster A.-K."/>
            <person name="Ovreas L."/>
            <person name="Rohde M."/>
            <person name="Galperin M.Y."/>
            <person name="Jogler C."/>
        </authorList>
    </citation>
    <scope>NUCLEOTIDE SEQUENCE [LARGE SCALE GENOMIC DNA]</scope>
    <source>
        <strain evidence="11 12">ETA_A1</strain>
    </source>
</reference>
<comment type="cofactor">
    <cofactor evidence="1">
        <name>FAD</name>
        <dbReference type="ChEBI" id="CHEBI:57692"/>
    </cofactor>
</comment>
<keyword evidence="5" id="KW-0560">Oxidoreductase</keyword>
<keyword evidence="6" id="KW-0408">Iron</keyword>
<keyword evidence="12" id="KW-1185">Reference proteome</keyword>
<feature type="domain" description="4Fe-4S ferredoxin-type" evidence="9">
    <location>
        <begin position="628"/>
        <end position="661"/>
    </location>
</feature>
<dbReference type="InterPro" id="IPR017896">
    <property type="entry name" value="4Fe4S_Fe-S-bd"/>
</dbReference>
<dbReference type="GO" id="GO:0004458">
    <property type="term" value="F:D-lactate dehydrogenase (cytochrome) activity"/>
    <property type="evidence" value="ECO:0007669"/>
    <property type="project" value="TreeGrafter"/>
</dbReference>
<dbReference type="InterPro" id="IPR016167">
    <property type="entry name" value="FAD-bd_PCMH_sub1"/>
</dbReference>
<dbReference type="AlphaFoldDB" id="A0A517XYU3"/>
<sequence>MDSDFHAVRCESLVRYLRRHVAGEVRFDDTSRRLYSTDASHYQVQPLGVVVPRTVDDLAVTVQIAAELGVPITARGAGTSLSGQAIGPGVVLDCSKYLNCVGEVDAVGRRVTVQPGVVLDQLNRAVAPFGLVFGPDVATASRATLGGMIGNNSAGSRSVVNGRTVDHVRSLTAVLSDGTVGTFGPLSAHEYERKLELRTREGDAYRATAAVVRDHAAEIAARTPRIQRKVSGYNLLSQCDAPPSLVPLLVGSEGTLAVTAGAELNLLPRPKHRGLLVPQFATLAAALDTLAACLELGPSAVELMDRMLIELAAKQRGLKDTMAAVRGRPEALFMVEFSGDDAAEVAHRVHELARRLKGVPGLTAAVPALDPATRDPLWNLRSAALPLLFGTVGDRKPVTFVEDCAVAPERLPEFTARFRDVLHRHGTDGCFYGHASVGCLHIRPVLNLHDPADVRTMRAIMADVVALTLEFGGSLSGEHGDGMVRSEWNRAMFGPVVYEAFRRVKRGFDPGNVLNPGKVVDGPAMDEGFRHPPGRPLPELPTVFDYEAQGGFFRSVELCNGVGVCRKTQGGAMCPSYRVTRDERDTTRGRANAVRHAMEGDTLASGRREPAVPGATQRPAHAGRSPLSQRWVAPVMDLCLSCKACKSECPSNVDVAKLKAEFLHAYYARRVRPLGHRLVKRVHQLSPLAARFAGVGNWLARQRWVRGALENLAGIDRRRSLPELHREHFRAWFARRPSSSVRRHSAGPNRVVLLDDCFTTFQEPDIGRAAVGLLERAGFAVELAGVCCGRAMISKGFLGDARRLAQQGVAKLDRYAAAGVPVLGLEPSCLLTLVDEWPELVPGAAAKRVAAAAHLAEAWLAPRLRDSGVSLAAEPGKVLFHGHCHQKALVGTAGTAAALKLVPHQDVTVLDAGCCGMAGAFGYEREHYDVSVAVANLALLPALNADPGATVVATGTSCRHQVRDLTGRRAWHPLEVLAAAADG</sequence>
<name>A0A517XYU3_9BACT</name>
<dbReference type="SUPFAM" id="SSF56176">
    <property type="entry name" value="FAD-binding/transporter-associated domain-like"/>
    <property type="match status" value="1"/>
</dbReference>
<evidence type="ECO:0000256" key="7">
    <source>
        <dbReference type="ARBA" id="ARBA00023014"/>
    </source>
</evidence>
<dbReference type="GO" id="GO:0051536">
    <property type="term" value="F:iron-sulfur cluster binding"/>
    <property type="evidence" value="ECO:0007669"/>
    <property type="project" value="UniProtKB-KW"/>
</dbReference>
<feature type="domain" description="FAD-binding PCMH-type" evidence="10">
    <location>
        <begin position="42"/>
        <end position="269"/>
    </location>
</feature>